<dbReference type="Proteomes" id="UP000799757">
    <property type="component" value="Unassembled WGS sequence"/>
</dbReference>
<feature type="transmembrane region" description="Helical" evidence="1">
    <location>
        <begin position="50"/>
        <end position="74"/>
    </location>
</feature>
<dbReference type="AlphaFoldDB" id="A0A6A6XUL9"/>
<proteinExistence type="predicted"/>
<evidence type="ECO:0000313" key="4">
    <source>
        <dbReference type="Proteomes" id="UP000799757"/>
    </source>
</evidence>
<dbReference type="OrthoDB" id="405906at2759"/>
<feature type="transmembrane region" description="Helical" evidence="1">
    <location>
        <begin position="208"/>
        <end position="229"/>
    </location>
</feature>
<dbReference type="Pfam" id="PF24802">
    <property type="entry name" value="DUF7703"/>
    <property type="match status" value="1"/>
</dbReference>
<name>A0A6A6XUL9_9PLEO</name>
<dbReference type="EMBL" id="MU001750">
    <property type="protein sequence ID" value="KAF2800266.1"/>
    <property type="molecule type" value="Genomic_DNA"/>
</dbReference>
<evidence type="ECO:0000259" key="2">
    <source>
        <dbReference type="Pfam" id="PF24802"/>
    </source>
</evidence>
<gene>
    <name evidence="3" type="ORF">K505DRAFT_212360</name>
</gene>
<feature type="transmembrane region" description="Helical" evidence="1">
    <location>
        <begin position="121"/>
        <end position="143"/>
    </location>
</feature>
<keyword evidence="1" id="KW-1133">Transmembrane helix</keyword>
<protein>
    <recommendedName>
        <fullName evidence="2">DUF7703 domain-containing protein</fullName>
    </recommendedName>
</protein>
<feature type="transmembrane region" description="Helical" evidence="1">
    <location>
        <begin position="94"/>
        <end position="114"/>
    </location>
</feature>
<feature type="non-terminal residue" evidence="3">
    <location>
        <position position="266"/>
    </location>
</feature>
<reference evidence="3" key="1">
    <citation type="journal article" date="2020" name="Stud. Mycol.">
        <title>101 Dothideomycetes genomes: a test case for predicting lifestyles and emergence of pathogens.</title>
        <authorList>
            <person name="Haridas S."/>
            <person name="Albert R."/>
            <person name="Binder M."/>
            <person name="Bloem J."/>
            <person name="Labutti K."/>
            <person name="Salamov A."/>
            <person name="Andreopoulos B."/>
            <person name="Baker S."/>
            <person name="Barry K."/>
            <person name="Bills G."/>
            <person name="Bluhm B."/>
            <person name="Cannon C."/>
            <person name="Castanera R."/>
            <person name="Culley D."/>
            <person name="Daum C."/>
            <person name="Ezra D."/>
            <person name="Gonzalez J."/>
            <person name="Henrissat B."/>
            <person name="Kuo A."/>
            <person name="Liang C."/>
            <person name="Lipzen A."/>
            <person name="Lutzoni F."/>
            <person name="Magnuson J."/>
            <person name="Mondo S."/>
            <person name="Nolan M."/>
            <person name="Ohm R."/>
            <person name="Pangilinan J."/>
            <person name="Park H.-J."/>
            <person name="Ramirez L."/>
            <person name="Alfaro M."/>
            <person name="Sun H."/>
            <person name="Tritt A."/>
            <person name="Yoshinaga Y."/>
            <person name="Zwiers L.-H."/>
            <person name="Turgeon B."/>
            <person name="Goodwin S."/>
            <person name="Spatafora J."/>
            <person name="Crous P."/>
            <person name="Grigoriev I."/>
        </authorList>
    </citation>
    <scope>NUCLEOTIDE SEQUENCE</scope>
    <source>
        <strain evidence="3">CBS 109.77</strain>
    </source>
</reference>
<feature type="domain" description="DUF7703" evidence="2">
    <location>
        <begin position="14"/>
        <end position="263"/>
    </location>
</feature>
<keyword evidence="1" id="KW-0812">Transmembrane</keyword>
<dbReference type="PANTHER" id="PTHR37013:SF3">
    <property type="entry name" value="INTEGRAL MEMBRANE PROTEIN (AFU_ORTHOLOGUE AFUA_1G05950)"/>
    <property type="match status" value="1"/>
</dbReference>
<evidence type="ECO:0000313" key="3">
    <source>
        <dbReference type="EMBL" id="KAF2800266.1"/>
    </source>
</evidence>
<keyword evidence="1" id="KW-0472">Membrane</keyword>
<keyword evidence="4" id="KW-1185">Reference proteome</keyword>
<accession>A0A6A6XUL9</accession>
<feature type="transmembrane region" description="Helical" evidence="1">
    <location>
        <begin position="163"/>
        <end position="181"/>
    </location>
</feature>
<sequence length="266" mass="30477">MVPEDNGMGTQYQVPYVNALVIIAFLSISWYNVVELTVLIQTFFKRHAGFYYWALLISTWSIFLHGLGMFFKFWRITESVHGYNVLNTTITCVGWVGMVTGQSIVLYSRLYLVVQAAWTRWVLIMIITNAIVLHIPTLTLTYMTNAGPNPDRWIGPYSIMERIQVTFFFIQETILSGIYIWKTTTMLRAEGPLFKSYKNVRGGQGRKVLIHTIGVNIVIICFDLTLIGLEYAGVYDIQTAYKSAVYSIKLKMEFTILNQLMNLVMG</sequence>
<dbReference type="PANTHER" id="PTHR37013">
    <property type="entry name" value="INTEGRAL MEMBRANE PROTEIN (AFU_ORTHOLOGUE AFUA_1G05950)-RELATED"/>
    <property type="match status" value="1"/>
</dbReference>
<feature type="transmembrane region" description="Helical" evidence="1">
    <location>
        <begin position="16"/>
        <end position="38"/>
    </location>
</feature>
<organism evidence="3 4">
    <name type="scientific">Melanomma pulvis-pyrius CBS 109.77</name>
    <dbReference type="NCBI Taxonomy" id="1314802"/>
    <lineage>
        <taxon>Eukaryota</taxon>
        <taxon>Fungi</taxon>
        <taxon>Dikarya</taxon>
        <taxon>Ascomycota</taxon>
        <taxon>Pezizomycotina</taxon>
        <taxon>Dothideomycetes</taxon>
        <taxon>Pleosporomycetidae</taxon>
        <taxon>Pleosporales</taxon>
        <taxon>Melanommataceae</taxon>
        <taxon>Melanomma</taxon>
    </lineage>
</organism>
<evidence type="ECO:0000256" key="1">
    <source>
        <dbReference type="SAM" id="Phobius"/>
    </source>
</evidence>
<dbReference type="InterPro" id="IPR056120">
    <property type="entry name" value="DUF7703"/>
</dbReference>